<protein>
    <submittedName>
        <fullName evidence="1">Uncharacterized protein</fullName>
    </submittedName>
</protein>
<keyword evidence="2" id="KW-1185">Reference proteome</keyword>
<gene>
    <name evidence="1" type="ORF">AFM11_05090</name>
</gene>
<dbReference type="Proteomes" id="UP000070612">
    <property type="component" value="Unassembled WGS sequence"/>
</dbReference>
<comment type="caution">
    <text evidence="1">The sequence shown here is derived from an EMBL/GenBank/DDBJ whole genome shotgun (WGS) entry which is preliminary data.</text>
</comment>
<dbReference type="InterPro" id="IPR046036">
    <property type="entry name" value="DUF5994"/>
</dbReference>
<dbReference type="AlphaFoldDB" id="A0A132PTE0"/>
<organism evidence="1 2">
    <name type="scientific">Mycolicibacterium wolinskyi</name>
    <dbReference type="NCBI Taxonomy" id="59750"/>
    <lineage>
        <taxon>Bacteria</taxon>
        <taxon>Bacillati</taxon>
        <taxon>Actinomycetota</taxon>
        <taxon>Actinomycetes</taxon>
        <taxon>Mycobacteriales</taxon>
        <taxon>Mycobacteriaceae</taxon>
        <taxon>Mycolicibacterium</taxon>
    </lineage>
</organism>
<dbReference type="Pfam" id="PF19457">
    <property type="entry name" value="DUF5994"/>
    <property type="match status" value="1"/>
</dbReference>
<sequence length="148" mass="16582">MATPRAKPTATRLAFCGHSDQHGTVDGAWWPRSTELRVELPDLVAILALWIGPVRRVLYDPTLWNLPPSRIIRRGSVITVDPYTLVDRDTIYLMGTHSRNWLLYVVPPTSSDADVRQLLRAVDDADDPLSVKMLREVVRGFPGEGKAP</sequence>
<evidence type="ECO:0000313" key="1">
    <source>
        <dbReference type="EMBL" id="KWX25609.1"/>
    </source>
</evidence>
<proteinExistence type="predicted"/>
<dbReference type="PATRIC" id="fig|59750.3.peg.2899"/>
<name>A0A132PTE0_9MYCO</name>
<accession>A0A132PTE0</accession>
<evidence type="ECO:0000313" key="2">
    <source>
        <dbReference type="Proteomes" id="UP000070612"/>
    </source>
</evidence>
<dbReference type="EMBL" id="LGTW01000002">
    <property type="protein sequence ID" value="KWX25609.1"/>
    <property type="molecule type" value="Genomic_DNA"/>
</dbReference>
<reference evidence="1 2" key="1">
    <citation type="submission" date="2015-07" db="EMBL/GenBank/DDBJ databases">
        <title>A draft genome sequence of Mycobacterium wolinskyi.</title>
        <authorList>
            <person name="de Man T.J."/>
            <person name="Perry K.A."/>
            <person name="Coulliette A.D."/>
            <person name="Jensen B."/>
            <person name="Toney N.C."/>
            <person name="Limbago B.M."/>
            <person name="Noble-Wang J."/>
        </authorList>
    </citation>
    <scope>NUCLEOTIDE SEQUENCE [LARGE SCALE GENOMIC DNA]</scope>
    <source>
        <strain evidence="1 2">CDC_01</strain>
    </source>
</reference>